<sequence>MARRLALGLLLAASLTATASAAGHQVSWAVMDARTGRIIADEGGSTLHPPASLAKMMTLYLTFEALRSGRLHWDDRITMSSNAASKVRMKLNVKAGTTLTVREAVNGMIIISANDAATAMGEHLAGSEAAFGRMMTEKAHRLGMKNTIFVTPSGLTAKARQVTTPEDMARLGLALKRDFPAQYPLFAQRAFTFRGRQLHGHNNLMYRYGGVDGIKTGYTDASGYNLVSSLNADGHHLIGVVLGGATARSRDDKMAALLTKYSKASGAVARAEEEDEDDQPDAKPMTVASTSAPKAHSAKIRGKGKRGDAVELEQGDGGEPLEKVEAGRWKVQAGTSATRDGANALKDKVATVLKSSNPKARGEVVRSGKGKQQIFKVRFAGFASSADANKACSALKKKKLDCLAIAAQG</sequence>
<keyword evidence="3" id="KW-0378">Hydrolase</keyword>
<evidence type="ECO:0000256" key="4">
    <source>
        <dbReference type="ARBA" id="ARBA00022960"/>
    </source>
</evidence>
<feature type="domain" description="SPOR" evidence="12">
    <location>
        <begin position="323"/>
        <end position="409"/>
    </location>
</feature>
<dbReference type="Pfam" id="PF00768">
    <property type="entry name" value="Peptidase_S11"/>
    <property type="match status" value="1"/>
</dbReference>
<evidence type="ECO:0000256" key="2">
    <source>
        <dbReference type="ARBA" id="ARBA00022729"/>
    </source>
</evidence>
<dbReference type="Gene3D" id="3.40.710.10">
    <property type="entry name" value="DD-peptidase/beta-lactamase superfamily"/>
    <property type="match status" value="1"/>
</dbReference>
<evidence type="ECO:0000256" key="7">
    <source>
        <dbReference type="PIRSR" id="PIRSR618044-1"/>
    </source>
</evidence>
<evidence type="ECO:0000256" key="10">
    <source>
        <dbReference type="SAM" id="MobiDB-lite"/>
    </source>
</evidence>
<evidence type="ECO:0000256" key="11">
    <source>
        <dbReference type="SAM" id="SignalP"/>
    </source>
</evidence>
<accession>A0A549TGT6</accession>
<evidence type="ECO:0000256" key="5">
    <source>
        <dbReference type="ARBA" id="ARBA00022984"/>
    </source>
</evidence>
<comment type="similarity">
    <text evidence="1 9">Belongs to the peptidase S11 family.</text>
</comment>
<evidence type="ECO:0000259" key="12">
    <source>
        <dbReference type="PROSITE" id="PS51724"/>
    </source>
</evidence>
<feature type="active site" evidence="7">
    <location>
        <position position="112"/>
    </location>
</feature>
<protein>
    <submittedName>
        <fullName evidence="13">D-alanyl-D-alanine carboxypeptidase</fullName>
    </submittedName>
</protein>
<dbReference type="GO" id="GO:0006508">
    <property type="term" value="P:proteolysis"/>
    <property type="evidence" value="ECO:0007669"/>
    <property type="project" value="InterPro"/>
</dbReference>
<dbReference type="EMBL" id="VJMG01000008">
    <property type="protein sequence ID" value="TRL41963.1"/>
    <property type="molecule type" value="Genomic_DNA"/>
</dbReference>
<evidence type="ECO:0000256" key="6">
    <source>
        <dbReference type="ARBA" id="ARBA00023316"/>
    </source>
</evidence>
<keyword evidence="14" id="KW-1185">Reference proteome</keyword>
<feature type="binding site" evidence="8">
    <location>
        <position position="215"/>
    </location>
    <ligand>
        <name>substrate</name>
    </ligand>
</feature>
<feature type="active site" description="Acyl-ester intermediate" evidence="7">
    <location>
        <position position="52"/>
    </location>
</feature>
<dbReference type="InterPro" id="IPR007730">
    <property type="entry name" value="SPOR-like_dom"/>
</dbReference>
<dbReference type="PANTHER" id="PTHR21581:SF6">
    <property type="entry name" value="TRAFFICKING PROTEIN PARTICLE COMPLEX SUBUNIT 12"/>
    <property type="match status" value="1"/>
</dbReference>
<reference evidence="13 14" key="1">
    <citation type="submission" date="2019-07" db="EMBL/GenBank/DDBJ databases">
        <title>Ln-dependent methylotrophs.</title>
        <authorList>
            <person name="Tani A."/>
        </authorList>
    </citation>
    <scope>NUCLEOTIDE SEQUENCE [LARGE SCALE GENOMIC DNA]</scope>
    <source>
        <strain evidence="13 14">SM12</strain>
    </source>
</reference>
<evidence type="ECO:0000256" key="1">
    <source>
        <dbReference type="ARBA" id="ARBA00007164"/>
    </source>
</evidence>
<evidence type="ECO:0000256" key="3">
    <source>
        <dbReference type="ARBA" id="ARBA00022801"/>
    </source>
</evidence>
<dbReference type="GO" id="GO:0009252">
    <property type="term" value="P:peptidoglycan biosynthetic process"/>
    <property type="evidence" value="ECO:0007669"/>
    <property type="project" value="UniProtKB-KW"/>
</dbReference>
<keyword evidence="2 11" id="KW-0732">Signal</keyword>
<name>A0A549TGT6_9HYPH</name>
<feature type="active site" description="Proton acceptor" evidence="7">
    <location>
        <position position="55"/>
    </location>
</feature>
<dbReference type="GO" id="GO:0009002">
    <property type="term" value="F:serine-type D-Ala-D-Ala carboxypeptidase activity"/>
    <property type="evidence" value="ECO:0007669"/>
    <property type="project" value="InterPro"/>
</dbReference>
<dbReference type="PANTHER" id="PTHR21581">
    <property type="entry name" value="D-ALANYL-D-ALANINE CARBOXYPEPTIDASE"/>
    <property type="match status" value="1"/>
</dbReference>
<keyword evidence="5" id="KW-0573">Peptidoglycan synthesis</keyword>
<dbReference type="PROSITE" id="PS51724">
    <property type="entry name" value="SPOR"/>
    <property type="match status" value="1"/>
</dbReference>
<keyword evidence="13" id="KW-0645">Protease</keyword>
<evidence type="ECO:0000256" key="8">
    <source>
        <dbReference type="PIRSR" id="PIRSR618044-2"/>
    </source>
</evidence>
<evidence type="ECO:0000313" key="14">
    <source>
        <dbReference type="Proteomes" id="UP000316801"/>
    </source>
</evidence>
<dbReference type="GO" id="GO:0042834">
    <property type="term" value="F:peptidoglycan binding"/>
    <property type="evidence" value="ECO:0007669"/>
    <property type="project" value="InterPro"/>
</dbReference>
<dbReference type="GO" id="GO:0008360">
    <property type="term" value="P:regulation of cell shape"/>
    <property type="evidence" value="ECO:0007669"/>
    <property type="project" value="UniProtKB-KW"/>
</dbReference>
<dbReference type="InterPro" id="IPR036680">
    <property type="entry name" value="SPOR-like_sf"/>
</dbReference>
<proteinExistence type="inferred from homology"/>
<dbReference type="Gene3D" id="3.30.70.1070">
    <property type="entry name" value="Sporulation related repeat"/>
    <property type="match status" value="1"/>
</dbReference>
<dbReference type="AlphaFoldDB" id="A0A549TGT6"/>
<dbReference type="PRINTS" id="PR00725">
    <property type="entry name" value="DADACBPTASE1"/>
</dbReference>
<evidence type="ECO:0000256" key="9">
    <source>
        <dbReference type="RuleBase" id="RU004016"/>
    </source>
</evidence>
<dbReference type="InterPro" id="IPR001967">
    <property type="entry name" value="Peptidase_S11_N"/>
</dbReference>
<feature type="region of interest" description="Disordered" evidence="10">
    <location>
        <begin position="267"/>
        <end position="320"/>
    </location>
</feature>
<dbReference type="InterPro" id="IPR012338">
    <property type="entry name" value="Beta-lactam/transpept-like"/>
</dbReference>
<keyword evidence="13" id="KW-0121">Carboxypeptidase</keyword>
<organism evidence="13 14">
    <name type="scientific">Rhizobium straminoryzae</name>
    <dbReference type="NCBI Taxonomy" id="1387186"/>
    <lineage>
        <taxon>Bacteria</taxon>
        <taxon>Pseudomonadati</taxon>
        <taxon>Pseudomonadota</taxon>
        <taxon>Alphaproteobacteria</taxon>
        <taxon>Hyphomicrobiales</taxon>
        <taxon>Rhizobiaceae</taxon>
        <taxon>Rhizobium/Agrobacterium group</taxon>
        <taxon>Rhizobium</taxon>
    </lineage>
</organism>
<dbReference type="InterPro" id="IPR018044">
    <property type="entry name" value="Peptidase_S11"/>
</dbReference>
<dbReference type="Proteomes" id="UP000316801">
    <property type="component" value="Unassembled WGS sequence"/>
</dbReference>
<evidence type="ECO:0000313" key="13">
    <source>
        <dbReference type="EMBL" id="TRL41963.1"/>
    </source>
</evidence>
<dbReference type="Pfam" id="PF05036">
    <property type="entry name" value="SPOR"/>
    <property type="match status" value="1"/>
</dbReference>
<keyword evidence="6" id="KW-0961">Cell wall biogenesis/degradation</keyword>
<keyword evidence="4" id="KW-0133">Cell shape</keyword>
<gene>
    <name evidence="13" type="ORF">FNA46_03475</name>
</gene>
<dbReference type="SUPFAM" id="SSF56601">
    <property type="entry name" value="beta-lactamase/transpeptidase-like"/>
    <property type="match status" value="1"/>
</dbReference>
<dbReference type="GO" id="GO:0071555">
    <property type="term" value="P:cell wall organization"/>
    <property type="evidence" value="ECO:0007669"/>
    <property type="project" value="UniProtKB-KW"/>
</dbReference>
<dbReference type="SUPFAM" id="SSF110997">
    <property type="entry name" value="Sporulation related repeat"/>
    <property type="match status" value="1"/>
</dbReference>
<feature type="signal peptide" evidence="11">
    <location>
        <begin position="1"/>
        <end position="21"/>
    </location>
</feature>
<comment type="caution">
    <text evidence="13">The sequence shown here is derived from an EMBL/GenBank/DDBJ whole genome shotgun (WGS) entry which is preliminary data.</text>
</comment>
<feature type="chain" id="PRO_5022029529" evidence="11">
    <location>
        <begin position="22"/>
        <end position="409"/>
    </location>
</feature>